<accession>A0A1S3THI8</accession>
<gene>
    <name evidence="4" type="primary">LOC106755577</name>
</gene>
<dbReference type="Proteomes" id="UP000087766">
    <property type="component" value="Chromosome 2"/>
</dbReference>
<keyword evidence="2" id="KW-1133">Transmembrane helix</keyword>
<dbReference type="InterPro" id="IPR038789">
    <property type="entry name" value="LPA2-like"/>
</dbReference>
<organism evidence="3 4">
    <name type="scientific">Vigna radiata var. radiata</name>
    <name type="common">Mung bean</name>
    <name type="synonym">Phaseolus aureus</name>
    <dbReference type="NCBI Taxonomy" id="3916"/>
    <lineage>
        <taxon>Eukaryota</taxon>
        <taxon>Viridiplantae</taxon>
        <taxon>Streptophyta</taxon>
        <taxon>Embryophyta</taxon>
        <taxon>Tracheophyta</taxon>
        <taxon>Spermatophyta</taxon>
        <taxon>Magnoliopsida</taxon>
        <taxon>eudicotyledons</taxon>
        <taxon>Gunneridae</taxon>
        <taxon>Pentapetalae</taxon>
        <taxon>rosids</taxon>
        <taxon>fabids</taxon>
        <taxon>Fabales</taxon>
        <taxon>Fabaceae</taxon>
        <taxon>Papilionoideae</taxon>
        <taxon>50 kb inversion clade</taxon>
        <taxon>NPAAA clade</taxon>
        <taxon>indigoferoid/millettioid clade</taxon>
        <taxon>Phaseoleae</taxon>
        <taxon>Vigna</taxon>
    </lineage>
</organism>
<dbReference type="Gramene" id="Vradi02g00460.1">
    <property type="protein sequence ID" value="Vradi02g00460.1"/>
    <property type="gene ID" value="Vradi02g00460"/>
</dbReference>
<keyword evidence="3" id="KW-1185">Reference proteome</keyword>
<evidence type="ECO:0000256" key="1">
    <source>
        <dbReference type="SAM" id="MobiDB-lite"/>
    </source>
</evidence>
<dbReference type="PANTHER" id="PTHR37385">
    <property type="entry name" value="PROTEIN LOW PSII ACCUMULATION 2, CHLOROPLASTIC"/>
    <property type="match status" value="1"/>
</dbReference>
<evidence type="ECO:0000313" key="3">
    <source>
        <dbReference type="Proteomes" id="UP000087766"/>
    </source>
</evidence>
<dbReference type="PANTHER" id="PTHR37385:SF2">
    <property type="entry name" value="PROTEIN LPA2"/>
    <property type="match status" value="1"/>
</dbReference>
<reference evidence="4" key="2">
    <citation type="submission" date="2025-08" db="UniProtKB">
        <authorList>
            <consortium name="RefSeq"/>
        </authorList>
    </citation>
    <scope>IDENTIFICATION</scope>
    <source>
        <tissue evidence="4">Leaf</tissue>
    </source>
</reference>
<dbReference type="AlphaFoldDB" id="A0A1S3THI8"/>
<dbReference type="RefSeq" id="XP_014493238.1">
    <property type="nucleotide sequence ID" value="XM_014637752.2"/>
</dbReference>
<name>A0A1S3THI8_VIGRR</name>
<feature type="transmembrane region" description="Helical" evidence="2">
    <location>
        <begin position="151"/>
        <end position="171"/>
    </location>
</feature>
<feature type="region of interest" description="Disordered" evidence="1">
    <location>
        <begin position="35"/>
        <end position="101"/>
    </location>
</feature>
<feature type="compositionally biased region" description="Basic residues" evidence="1">
    <location>
        <begin position="64"/>
        <end position="73"/>
    </location>
</feature>
<keyword evidence="2" id="KW-0472">Membrane</keyword>
<evidence type="ECO:0000313" key="4">
    <source>
        <dbReference type="RefSeq" id="XP_014493238.1"/>
    </source>
</evidence>
<dbReference type="GeneID" id="106755577"/>
<sequence>MKMLLQTRFLSSVQHTFLVFSPILIKPTFRITVRSQKPSSESSSDDDSAPKGFGLSDTATAANSKKKQKQKQKGQRERASVIRRTPLEKPAFVSEEQKGKAKEEGKNESAFLLAMLGFGIVIFIEGIGLAASGFLPQQWDQFFVKYLYPSFTPTVLLFVAGTVGYGVLKYLQNEKITEQK</sequence>
<dbReference type="GO" id="GO:0009507">
    <property type="term" value="C:chloroplast"/>
    <property type="evidence" value="ECO:0007669"/>
    <property type="project" value="TreeGrafter"/>
</dbReference>
<feature type="transmembrane region" description="Helical" evidence="2">
    <location>
        <begin position="110"/>
        <end position="131"/>
    </location>
</feature>
<dbReference type="KEGG" id="vra:106755577"/>
<dbReference type="STRING" id="3916.A0A1S3THI8"/>
<reference evidence="3" key="1">
    <citation type="journal article" date="2014" name="Nat. Commun.">
        <title>Genome sequence of mungbean and insights into evolution within Vigna species.</title>
        <authorList>
            <person name="Kang Y.J."/>
            <person name="Kim S.K."/>
            <person name="Kim M.Y."/>
            <person name="Lestari P."/>
            <person name="Kim K.H."/>
            <person name="Ha B.K."/>
            <person name="Jun T.H."/>
            <person name="Hwang W.J."/>
            <person name="Lee T."/>
            <person name="Lee J."/>
            <person name="Shim S."/>
            <person name="Yoon M.Y."/>
            <person name="Jang Y.E."/>
            <person name="Han K.S."/>
            <person name="Taeprayoon P."/>
            <person name="Yoon N."/>
            <person name="Somta P."/>
            <person name="Tanya P."/>
            <person name="Kim K.S."/>
            <person name="Gwag J.G."/>
            <person name="Moon J.K."/>
            <person name="Lee Y.H."/>
            <person name="Park B.S."/>
            <person name="Bombarely A."/>
            <person name="Doyle J.J."/>
            <person name="Jackson S.A."/>
            <person name="Schafleitner R."/>
            <person name="Srinives P."/>
            <person name="Varshney R.K."/>
            <person name="Lee S.H."/>
        </authorList>
    </citation>
    <scope>NUCLEOTIDE SEQUENCE [LARGE SCALE GENOMIC DNA]</scope>
    <source>
        <strain evidence="3">cv. VC1973A</strain>
    </source>
</reference>
<protein>
    <submittedName>
        <fullName evidence="4">Protein LOW PSII ACCUMULATION 2, chloroplastic</fullName>
    </submittedName>
</protein>
<dbReference type="OrthoDB" id="568307at2759"/>
<evidence type="ECO:0000256" key="2">
    <source>
        <dbReference type="SAM" id="Phobius"/>
    </source>
</evidence>
<proteinExistence type="predicted"/>
<keyword evidence="2" id="KW-0812">Transmembrane</keyword>